<keyword evidence="8" id="KW-0234">DNA repair</keyword>
<evidence type="ECO:0000256" key="15">
    <source>
        <dbReference type="PROSITE-ProRule" id="PRU00146"/>
    </source>
</evidence>
<evidence type="ECO:0000256" key="2">
    <source>
        <dbReference type="ARBA" id="ARBA00010210"/>
    </source>
</evidence>
<feature type="region of interest" description="Disordered" evidence="17">
    <location>
        <begin position="219"/>
        <end position="402"/>
    </location>
</feature>
<dbReference type="PROSITE" id="PS01359">
    <property type="entry name" value="ZF_PHD_1"/>
    <property type="match status" value="1"/>
</dbReference>
<dbReference type="GO" id="GO:0006325">
    <property type="term" value="P:chromatin organization"/>
    <property type="evidence" value="ECO:0007669"/>
    <property type="project" value="UniProtKB-KW"/>
</dbReference>
<dbReference type="GO" id="GO:0035267">
    <property type="term" value="C:NuA4 histone acetyltransferase complex"/>
    <property type="evidence" value="ECO:0007669"/>
    <property type="project" value="TreeGrafter"/>
</dbReference>
<reference evidence="20" key="5">
    <citation type="submission" date="2018-04" db="UniProtKB">
        <authorList>
            <consortium name="EnsemblFungi"/>
        </authorList>
    </citation>
    <scope>IDENTIFICATION</scope>
    <source>
        <strain evidence="20">R3-111a-1</strain>
    </source>
</reference>
<dbReference type="PROSITE" id="PS50016">
    <property type="entry name" value="ZF_PHD_2"/>
    <property type="match status" value="1"/>
</dbReference>
<feature type="binding site" evidence="14">
    <location>
        <position position="445"/>
    </location>
    <ligand>
        <name>Zn(2+)</name>
        <dbReference type="ChEBI" id="CHEBI:29105"/>
        <label>1</label>
    </ligand>
</feature>
<dbReference type="GO" id="GO:0008270">
    <property type="term" value="F:zinc ion binding"/>
    <property type="evidence" value="ECO:0007669"/>
    <property type="project" value="UniProtKB-KW"/>
</dbReference>
<feature type="binding site" evidence="14">
    <location>
        <position position="431"/>
    </location>
    <ligand>
        <name>Zn(2+)</name>
        <dbReference type="ChEBI" id="CHEBI:29105"/>
        <label>2</label>
    </ligand>
</feature>
<dbReference type="GO" id="GO:0006281">
    <property type="term" value="P:DNA repair"/>
    <property type="evidence" value="ECO:0007669"/>
    <property type="project" value="UniProtKB-KW"/>
</dbReference>
<feature type="site" description="Histone H3K4me3 binding" evidence="13">
    <location>
        <position position="428"/>
    </location>
</feature>
<feature type="site" description="Histone H3K4me3 binding" evidence="13">
    <location>
        <position position="440"/>
    </location>
</feature>
<dbReference type="SMART" id="SM01408">
    <property type="entry name" value="ING"/>
    <property type="match status" value="1"/>
</dbReference>
<evidence type="ECO:0000256" key="17">
    <source>
        <dbReference type="SAM" id="MobiDB-lite"/>
    </source>
</evidence>
<dbReference type="CDD" id="cd16858">
    <property type="entry name" value="ING_ING3_Yng2p"/>
    <property type="match status" value="1"/>
</dbReference>
<evidence type="ECO:0000313" key="20">
    <source>
        <dbReference type="EnsemblFungi" id="EJT81556"/>
    </source>
</evidence>
<comment type="function">
    <text evidence="12">Component of the NuA4 histone acetyltransferase complex which is involved in transcriptional activation of selected genes principally by acetylation of nucleosomal histone H4 and H2A. The NuA4 complex is also involved in DNA repair. Involved in cell cycle progression and meiosis.</text>
</comment>
<reference evidence="21" key="1">
    <citation type="submission" date="2010-07" db="EMBL/GenBank/DDBJ databases">
        <title>The genome sequence of Gaeumannomyces graminis var. tritici strain R3-111a-1.</title>
        <authorList>
            <consortium name="The Broad Institute Genome Sequencing Platform"/>
            <person name="Ma L.-J."/>
            <person name="Dead R."/>
            <person name="Young S."/>
            <person name="Zeng Q."/>
            <person name="Koehrsen M."/>
            <person name="Alvarado L."/>
            <person name="Berlin A."/>
            <person name="Chapman S.B."/>
            <person name="Chen Z."/>
            <person name="Freedman E."/>
            <person name="Gellesch M."/>
            <person name="Goldberg J."/>
            <person name="Griggs A."/>
            <person name="Gujja S."/>
            <person name="Heilman E.R."/>
            <person name="Heiman D."/>
            <person name="Hepburn T."/>
            <person name="Howarth C."/>
            <person name="Jen D."/>
            <person name="Larson L."/>
            <person name="Mehta T."/>
            <person name="Neiman D."/>
            <person name="Pearson M."/>
            <person name="Roberts A."/>
            <person name="Saif S."/>
            <person name="Shea T."/>
            <person name="Shenoy N."/>
            <person name="Sisk P."/>
            <person name="Stolte C."/>
            <person name="Sykes S."/>
            <person name="Walk T."/>
            <person name="White J."/>
            <person name="Yandava C."/>
            <person name="Haas B."/>
            <person name="Nusbaum C."/>
            <person name="Birren B."/>
        </authorList>
    </citation>
    <scope>NUCLEOTIDE SEQUENCE [LARGE SCALE GENOMIC DNA]</scope>
    <source>
        <strain evidence="21">R3-111a-1</strain>
    </source>
</reference>
<dbReference type="EnsemblFungi" id="EJT81556">
    <property type="protein sequence ID" value="EJT81556"/>
    <property type="gene ID" value="GGTG_01534"/>
</dbReference>
<keyword evidence="11" id="KW-0131">Cell cycle</keyword>
<dbReference type="GO" id="GO:0005634">
    <property type="term" value="C:nucleus"/>
    <property type="evidence" value="ECO:0007669"/>
    <property type="project" value="UniProtKB-SubCell"/>
</dbReference>
<evidence type="ECO:0000313" key="21">
    <source>
        <dbReference type="Proteomes" id="UP000006039"/>
    </source>
</evidence>
<dbReference type="FunCoup" id="J3NJV3">
    <property type="interactions" value="265"/>
</dbReference>
<dbReference type="Gene3D" id="6.10.140.1740">
    <property type="match status" value="1"/>
</dbReference>
<evidence type="ECO:0000256" key="11">
    <source>
        <dbReference type="ARBA" id="ARBA00023306"/>
    </source>
</evidence>
<dbReference type="InterPro" id="IPR019786">
    <property type="entry name" value="Zinc_finger_PHD-type_CS"/>
</dbReference>
<dbReference type="eggNOG" id="KOG1973">
    <property type="taxonomic scope" value="Eukaryota"/>
</dbReference>
<organism evidence="19">
    <name type="scientific">Gaeumannomyces tritici (strain R3-111a-1)</name>
    <name type="common">Wheat and barley take-all root rot fungus</name>
    <name type="synonym">Gaeumannomyces graminis var. tritici</name>
    <dbReference type="NCBI Taxonomy" id="644352"/>
    <lineage>
        <taxon>Eukaryota</taxon>
        <taxon>Fungi</taxon>
        <taxon>Dikarya</taxon>
        <taxon>Ascomycota</taxon>
        <taxon>Pezizomycotina</taxon>
        <taxon>Sordariomycetes</taxon>
        <taxon>Sordariomycetidae</taxon>
        <taxon>Magnaporthales</taxon>
        <taxon>Magnaporthaceae</taxon>
        <taxon>Gaeumannomyces</taxon>
    </lineage>
</organism>
<dbReference type="Pfam" id="PF12998">
    <property type="entry name" value="ING"/>
    <property type="match status" value="1"/>
</dbReference>
<gene>
    <name evidence="20" type="primary">20341992</name>
    <name evidence="19" type="ORF">GGTG_01534</name>
</gene>
<evidence type="ECO:0000256" key="9">
    <source>
        <dbReference type="ARBA" id="ARBA00023242"/>
    </source>
</evidence>
<dbReference type="GO" id="GO:0006355">
    <property type="term" value="P:regulation of DNA-templated transcription"/>
    <property type="evidence" value="ECO:0007669"/>
    <property type="project" value="TreeGrafter"/>
</dbReference>
<keyword evidence="4" id="KW-0227">DNA damage</keyword>
<keyword evidence="6 14" id="KW-0862">Zinc</keyword>
<evidence type="ECO:0000256" key="13">
    <source>
        <dbReference type="PIRSR" id="PIRSR628651-50"/>
    </source>
</evidence>
<evidence type="ECO:0000256" key="12">
    <source>
        <dbReference type="ARBA" id="ARBA00037044"/>
    </source>
</evidence>
<comment type="subcellular location">
    <subcellularLocation>
        <location evidence="1 16">Nucleus</location>
    </subcellularLocation>
</comment>
<keyword evidence="9 16" id="KW-0539">Nucleus</keyword>
<reference evidence="20" key="4">
    <citation type="journal article" date="2015" name="G3 (Bethesda)">
        <title>Genome sequences of three phytopathogenic species of the Magnaporthaceae family of fungi.</title>
        <authorList>
            <person name="Okagaki L.H."/>
            <person name="Nunes C.C."/>
            <person name="Sailsbery J."/>
            <person name="Clay B."/>
            <person name="Brown D."/>
            <person name="John T."/>
            <person name="Oh Y."/>
            <person name="Young N."/>
            <person name="Fitzgerald M."/>
            <person name="Haas B.J."/>
            <person name="Zeng Q."/>
            <person name="Young S."/>
            <person name="Adiconis X."/>
            <person name="Fan L."/>
            <person name="Levin J.Z."/>
            <person name="Mitchell T.K."/>
            <person name="Okubara P.A."/>
            <person name="Farman M.L."/>
            <person name="Kohn L.M."/>
            <person name="Birren B."/>
            <person name="Ma L.-J."/>
            <person name="Dean R.A."/>
        </authorList>
    </citation>
    <scope>NUCLEOTIDE SEQUENCE</scope>
    <source>
        <strain evidence="20">R3-111a-1</strain>
    </source>
</reference>
<protein>
    <recommendedName>
        <fullName evidence="16">Chromatin modification-related protein</fullName>
    </recommendedName>
</protein>
<feature type="binding site" evidence="14">
    <location>
        <position position="442"/>
    </location>
    <ligand>
        <name>Zn(2+)</name>
        <dbReference type="ChEBI" id="CHEBI:29105"/>
        <label>1</label>
    </ligand>
</feature>
<dbReference type="CDD" id="cd15505">
    <property type="entry name" value="PHD_ING"/>
    <property type="match status" value="1"/>
</dbReference>
<dbReference type="InterPro" id="IPR001965">
    <property type="entry name" value="Znf_PHD"/>
</dbReference>
<proteinExistence type="inferred from homology"/>
<evidence type="ECO:0000256" key="3">
    <source>
        <dbReference type="ARBA" id="ARBA00022723"/>
    </source>
</evidence>
<comment type="subunit">
    <text evidence="16">Component of an histone acetyltransferase complex. Interacts with H3K4me3 and to a lesser extent with H3K4me2.</text>
</comment>
<feature type="site" description="Histone H3K4me3 binding" evidence="13">
    <location>
        <position position="417"/>
    </location>
</feature>
<dbReference type="STRING" id="644352.J3NJV3"/>
<dbReference type="InterPro" id="IPR024610">
    <property type="entry name" value="ING_N_histone-binding"/>
</dbReference>
<evidence type="ECO:0000256" key="1">
    <source>
        <dbReference type="ARBA" id="ARBA00004123"/>
    </source>
</evidence>
<evidence type="ECO:0000256" key="16">
    <source>
        <dbReference type="RuleBase" id="RU361213"/>
    </source>
</evidence>
<dbReference type="InterPro" id="IPR013083">
    <property type="entry name" value="Znf_RING/FYVE/PHD"/>
</dbReference>
<dbReference type="Gene3D" id="3.30.40.10">
    <property type="entry name" value="Zinc/RING finger domain, C3HC4 (zinc finger)"/>
    <property type="match status" value="1"/>
</dbReference>
<dbReference type="Proteomes" id="UP000006039">
    <property type="component" value="Unassembled WGS sequence"/>
</dbReference>
<feature type="binding site" evidence="14">
    <location>
        <position position="458"/>
    </location>
    <ligand>
        <name>Zn(2+)</name>
        <dbReference type="ChEBI" id="CHEBI:29105"/>
        <label>2</label>
    </ligand>
</feature>
<reference evidence="19" key="3">
    <citation type="submission" date="2010-09" db="EMBL/GenBank/DDBJ databases">
        <title>Annotation of Gaeumannomyces graminis var. tritici R3-111a-1.</title>
        <authorList>
            <consortium name="The Broad Institute Genome Sequencing Platform"/>
            <person name="Ma L.-J."/>
            <person name="Dead R."/>
            <person name="Young S.K."/>
            <person name="Zeng Q."/>
            <person name="Gargeya S."/>
            <person name="Fitzgerald M."/>
            <person name="Haas B."/>
            <person name="Abouelleil A."/>
            <person name="Alvarado L."/>
            <person name="Arachchi H.M."/>
            <person name="Berlin A."/>
            <person name="Brown A."/>
            <person name="Chapman S.B."/>
            <person name="Chen Z."/>
            <person name="Dunbar C."/>
            <person name="Freedman E."/>
            <person name="Gearin G."/>
            <person name="Gellesch M."/>
            <person name="Goldberg J."/>
            <person name="Griggs A."/>
            <person name="Gujja S."/>
            <person name="Heiman D."/>
            <person name="Howarth C."/>
            <person name="Larson L."/>
            <person name="Lui A."/>
            <person name="MacDonald P.J.P."/>
            <person name="Mehta T."/>
            <person name="Montmayeur A."/>
            <person name="Murphy C."/>
            <person name="Neiman D."/>
            <person name="Pearson M."/>
            <person name="Priest M."/>
            <person name="Roberts A."/>
            <person name="Saif S."/>
            <person name="Shea T."/>
            <person name="Shenoy N."/>
            <person name="Sisk P."/>
            <person name="Stolte C."/>
            <person name="Sykes S."/>
            <person name="Yandava C."/>
            <person name="Wortman J."/>
            <person name="Nusbaum C."/>
            <person name="Birren B."/>
        </authorList>
    </citation>
    <scope>NUCLEOTIDE SEQUENCE</scope>
    <source>
        <strain evidence="19">R3-111a-1</strain>
    </source>
</reference>
<keyword evidence="7 16" id="KW-0156">Chromatin regulator</keyword>
<dbReference type="PANTHER" id="PTHR10333">
    <property type="entry name" value="INHIBITOR OF GROWTH PROTEIN"/>
    <property type="match status" value="1"/>
</dbReference>
<keyword evidence="21" id="KW-1185">Reference proteome</keyword>
<feature type="binding site" evidence="14">
    <location>
        <position position="418"/>
    </location>
    <ligand>
        <name>Zn(2+)</name>
        <dbReference type="ChEBI" id="CHEBI:29105"/>
        <label>1</label>
    </ligand>
</feature>
<dbReference type="GeneID" id="20341992"/>
<dbReference type="InterPro" id="IPR019787">
    <property type="entry name" value="Znf_PHD-finger"/>
</dbReference>
<comment type="domain">
    <text evidence="16">The PHD-type zinc finger mediates the binding to H3K4me3.</text>
</comment>
<name>J3NJV3_GAET3</name>
<dbReference type="EMBL" id="GL385395">
    <property type="protein sequence ID" value="EJT81556.1"/>
    <property type="molecule type" value="Genomic_DNA"/>
</dbReference>
<evidence type="ECO:0000256" key="14">
    <source>
        <dbReference type="PIRSR" id="PIRSR628651-51"/>
    </source>
</evidence>
<reference evidence="19" key="2">
    <citation type="submission" date="2010-07" db="EMBL/GenBank/DDBJ databases">
        <authorList>
            <consortium name="The Broad Institute Genome Sequencing Platform"/>
            <consortium name="Broad Institute Genome Sequencing Center for Infectious Disease"/>
            <person name="Ma L.-J."/>
            <person name="Dead R."/>
            <person name="Young S."/>
            <person name="Zeng Q."/>
            <person name="Koehrsen M."/>
            <person name="Alvarado L."/>
            <person name="Berlin A."/>
            <person name="Chapman S.B."/>
            <person name="Chen Z."/>
            <person name="Freedman E."/>
            <person name="Gellesch M."/>
            <person name="Goldberg J."/>
            <person name="Griggs A."/>
            <person name="Gujja S."/>
            <person name="Heilman E.R."/>
            <person name="Heiman D."/>
            <person name="Hepburn T."/>
            <person name="Howarth C."/>
            <person name="Jen D."/>
            <person name="Larson L."/>
            <person name="Mehta T."/>
            <person name="Neiman D."/>
            <person name="Pearson M."/>
            <person name="Roberts A."/>
            <person name="Saif S."/>
            <person name="Shea T."/>
            <person name="Shenoy N."/>
            <person name="Sisk P."/>
            <person name="Stolte C."/>
            <person name="Sykes S."/>
            <person name="Walk T."/>
            <person name="White J."/>
            <person name="Yandava C."/>
            <person name="Haas B."/>
            <person name="Nusbaum C."/>
            <person name="Birren B."/>
        </authorList>
    </citation>
    <scope>NUCLEOTIDE SEQUENCE</scope>
    <source>
        <strain evidence="19">R3-111a-1</strain>
    </source>
</reference>
<feature type="binding site" evidence="14">
    <location>
        <position position="436"/>
    </location>
    <ligand>
        <name>Zn(2+)</name>
        <dbReference type="ChEBI" id="CHEBI:29105"/>
        <label>2</label>
    </ligand>
</feature>
<evidence type="ECO:0000256" key="4">
    <source>
        <dbReference type="ARBA" id="ARBA00022763"/>
    </source>
</evidence>
<evidence type="ECO:0000256" key="6">
    <source>
        <dbReference type="ARBA" id="ARBA00022833"/>
    </source>
</evidence>
<dbReference type="GO" id="GO:0051321">
    <property type="term" value="P:meiotic cell cycle"/>
    <property type="evidence" value="ECO:0007669"/>
    <property type="project" value="UniProtKB-KW"/>
</dbReference>
<keyword evidence="3 14" id="KW-0479">Metal-binding</keyword>
<dbReference type="InterPro" id="IPR011011">
    <property type="entry name" value="Znf_FYVE_PHD"/>
</dbReference>
<keyword evidence="10" id="KW-0469">Meiosis</keyword>
<sequence length="473" mass="50465">MPRDDLSIDFVKKMPQGEALDPSMILDDWTHRVQNLPEEIRFIQDEIADKDRQYYDCIKAIEERDARIQKFIKTHGSHEKNPREENLRSVIRENFAKADVLSAEKLALTERMTMIMDKHLRQLDMQIKMLYDRNEPGFTDPDELPSLLRPTASQTAPPSRITLTVNTNIALVSNQVHPSTAATPCTVRVASGSARGAHATSASAPATPAASMILGRQAREMSAGPGSGAPKRGPRINSGLGNVPATSSSLARHSSLGPGTPKGHQTATGAQRAGSAGPRASIKGTSSGGAGRKSGTPSSSHSRKKSTPAATGAGVNKSGLSRVKRVSAKASPSSTVDSDLSDAASHQSGDERSSRTGTPGVALGSAPQHKGTTGTAGRPGSGVARLKKEHRGSADEDDEDEEMLDIEDDEAGDDRKYCICQNVSFGDMVACDNAECPTEWFHWGCVGLKAEPTGLWYCPICDETMKKNGNKGK</sequence>
<feature type="binding site" evidence="14">
    <location>
        <position position="461"/>
    </location>
    <ligand>
        <name>Zn(2+)</name>
        <dbReference type="ChEBI" id="CHEBI:29105"/>
        <label>2</label>
    </ligand>
</feature>
<feature type="site" description="Histone H3K4me3 binding" evidence="13">
    <location>
        <position position="432"/>
    </location>
</feature>
<comment type="similarity">
    <text evidence="2 16">Belongs to the ING family.</text>
</comment>
<dbReference type="PANTHER" id="PTHR10333:SF100">
    <property type="entry name" value="CHROMATIN MODIFICATION-RELATED PROTEIN YNG2"/>
    <property type="match status" value="1"/>
</dbReference>
<feature type="binding site" evidence="14">
    <location>
        <position position="420"/>
    </location>
    <ligand>
        <name>Zn(2+)</name>
        <dbReference type="ChEBI" id="CHEBI:29105"/>
        <label>1</label>
    </ligand>
</feature>
<evidence type="ECO:0000256" key="7">
    <source>
        <dbReference type="ARBA" id="ARBA00022853"/>
    </source>
</evidence>
<dbReference type="RefSeq" id="XP_009217565.1">
    <property type="nucleotide sequence ID" value="XM_009219301.1"/>
</dbReference>
<feature type="domain" description="PHD-type" evidence="18">
    <location>
        <begin position="415"/>
        <end position="464"/>
    </location>
</feature>
<dbReference type="HOGENOM" id="CLU_031900_7_0_1"/>
<keyword evidence="5 15" id="KW-0863">Zinc-finger</keyword>
<evidence type="ECO:0000259" key="18">
    <source>
        <dbReference type="PROSITE" id="PS50016"/>
    </source>
</evidence>
<evidence type="ECO:0000313" key="19">
    <source>
        <dbReference type="EMBL" id="EJT81556.1"/>
    </source>
</evidence>
<dbReference type="SMART" id="SM00249">
    <property type="entry name" value="PHD"/>
    <property type="match status" value="1"/>
</dbReference>
<evidence type="ECO:0000256" key="5">
    <source>
        <dbReference type="ARBA" id="ARBA00022771"/>
    </source>
</evidence>
<evidence type="ECO:0000256" key="10">
    <source>
        <dbReference type="ARBA" id="ARBA00023254"/>
    </source>
</evidence>
<dbReference type="AlphaFoldDB" id="J3NJV3"/>
<dbReference type="InterPro" id="IPR028651">
    <property type="entry name" value="ING_fam"/>
</dbReference>
<dbReference type="VEuPathDB" id="FungiDB:GGTG_01534"/>
<dbReference type="OrthoDB" id="2505961at2759"/>
<evidence type="ECO:0000256" key="8">
    <source>
        <dbReference type="ARBA" id="ARBA00023204"/>
    </source>
</evidence>
<comment type="function">
    <text evidence="16">Component of an histone acetyltransferase complex.</text>
</comment>
<accession>J3NJV3</accession>
<dbReference type="SUPFAM" id="SSF57903">
    <property type="entry name" value="FYVE/PHD zinc finger"/>
    <property type="match status" value="1"/>
</dbReference>